<gene>
    <name evidence="2" type="ordered locus">CLOAM0773</name>
</gene>
<dbReference type="CDD" id="cd07361">
    <property type="entry name" value="MEMO_like"/>
    <property type="match status" value="1"/>
</dbReference>
<organism evidence="2 3">
    <name type="scientific">Cloacimonas acidaminovorans (strain Evry)</name>
    <dbReference type="NCBI Taxonomy" id="459349"/>
    <lineage>
        <taxon>Bacteria</taxon>
        <taxon>Pseudomonadati</taxon>
        <taxon>Candidatus Cloacimonadota</taxon>
        <taxon>Candidatus Cloacimonadia</taxon>
        <taxon>Candidatus Cloacimonadales</taxon>
        <taxon>Candidatus Cloacimonadaceae</taxon>
        <taxon>Candidatus Cloacimonas</taxon>
    </lineage>
</organism>
<dbReference type="eggNOG" id="COG1355">
    <property type="taxonomic scope" value="Bacteria"/>
</dbReference>
<evidence type="ECO:0000313" key="3">
    <source>
        <dbReference type="Proteomes" id="UP000002019"/>
    </source>
</evidence>
<dbReference type="RefSeq" id="WP_015424515.1">
    <property type="nucleotide sequence ID" value="NC_020449.1"/>
</dbReference>
<dbReference type="PANTHER" id="PTHR11060:SF0">
    <property type="entry name" value="PROTEIN MEMO1"/>
    <property type="match status" value="1"/>
</dbReference>
<dbReference type="InterPro" id="IPR002737">
    <property type="entry name" value="MEMO1_fam"/>
</dbReference>
<protein>
    <recommendedName>
        <fullName evidence="4">MEMO1 family protein</fullName>
    </recommendedName>
</protein>
<dbReference type="PANTHER" id="PTHR11060">
    <property type="entry name" value="PROTEIN MEMO1"/>
    <property type="match status" value="1"/>
</dbReference>
<evidence type="ECO:0008006" key="4">
    <source>
        <dbReference type="Google" id="ProtNLM"/>
    </source>
</evidence>
<keyword evidence="3" id="KW-1185">Reference proteome</keyword>
<proteinExistence type="inferred from homology"/>
<dbReference type="Proteomes" id="UP000002019">
    <property type="component" value="Chromosome"/>
</dbReference>
<dbReference type="Gene3D" id="3.40.830.10">
    <property type="entry name" value="LigB-like"/>
    <property type="match status" value="1"/>
</dbReference>
<comment type="similarity">
    <text evidence="1">Belongs to the MEMO1 family.</text>
</comment>
<dbReference type="OrthoDB" id="9785549at2"/>
<reference evidence="2 3" key="1">
    <citation type="journal article" date="2008" name="J. Bacteriol.">
        <title>'Candidatus Cloacamonas acidaminovorans': genome sequence reconstruction provides a first glimpse of a new bacterial division.</title>
        <authorList>
            <person name="Pelletier E."/>
            <person name="Kreimeyer A."/>
            <person name="Bocs S."/>
            <person name="Rouy Z."/>
            <person name="Gyapay G."/>
            <person name="Chouari R."/>
            <person name="Riviere D."/>
            <person name="Ganesan A."/>
            <person name="Daegelen P."/>
            <person name="Sghir A."/>
            <person name="Cohen G.N."/>
            <person name="Medigue C."/>
            <person name="Weissenbach J."/>
            <person name="Le Paslier D."/>
        </authorList>
    </citation>
    <scope>NUCLEOTIDE SEQUENCE [LARGE SCALE GENOMIC DNA]</scope>
    <source>
        <strain evidence="3">Evry</strain>
    </source>
</reference>
<dbReference type="AlphaFoldDB" id="B0VH41"/>
<dbReference type="NCBIfam" id="TIGR04336">
    <property type="entry name" value="AmmeMemoSam_B"/>
    <property type="match status" value="1"/>
</dbReference>
<accession>B0VH41</accession>
<dbReference type="STRING" id="459349.CLOAM0773"/>
<evidence type="ECO:0000256" key="1">
    <source>
        <dbReference type="ARBA" id="ARBA00006315"/>
    </source>
</evidence>
<dbReference type="HOGENOM" id="CLU_038085_2_0_0"/>
<evidence type="ECO:0000313" key="2">
    <source>
        <dbReference type="EMBL" id="CAO80656.1"/>
    </source>
</evidence>
<dbReference type="EMBL" id="CU466930">
    <property type="protein sequence ID" value="CAO80656.1"/>
    <property type="molecule type" value="Genomic_DNA"/>
</dbReference>
<dbReference type="KEGG" id="caci:CLOAM0773"/>
<name>B0VH41_CLOAI</name>
<sequence length="272" mass="30786">MIRNPMHAGTFYPRFEQQIKRQIEGWISNAVTPLSSERALGVILPHAGYMYSGECATLGLHSISHENIDCFIILHPSHQANYFDFSVSPYQEYVNPLGTLDLDVELYNKIAPEADQNIPLILHQEEHSMEIQLPILNYFFPKAKILPIMFGNQIPAVAKRLADILYETIYSSTKRIVILCSSDLSHYHRARTAEEMDGILVKDVTALDPEHLWQDIIHSDCEACGIGGILCLLYYAQHYTNAKMKVIQYTHSGKISGNDSQVVGYLSAKLYI</sequence>
<dbReference type="Pfam" id="PF01875">
    <property type="entry name" value="Memo"/>
    <property type="match status" value="1"/>
</dbReference>